<reference evidence="1 2" key="1">
    <citation type="submission" date="2019-02" db="EMBL/GenBank/DDBJ databases">
        <title>Bacteria dissemination in different level of health care in South Africa: the effectiveness of infections prevention and control.</title>
        <authorList>
            <person name="Shobo C."/>
            <person name="Amoako D.G."/>
            <person name="Allam M."/>
            <person name="Ismail A."/>
            <person name="Bester L.A."/>
            <person name="Essack S.Y."/>
        </authorList>
    </citation>
    <scope>NUCLEOTIDE SEQUENCE [LARGE SCALE GENOMIC DNA]</scope>
    <source>
        <strain evidence="1 2">2SIL2</strain>
    </source>
</reference>
<feature type="non-terminal residue" evidence="1">
    <location>
        <position position="1"/>
    </location>
</feature>
<dbReference type="EMBL" id="SIYF01000887">
    <property type="protein sequence ID" value="TKK52773.1"/>
    <property type="molecule type" value="Genomic_DNA"/>
</dbReference>
<protein>
    <submittedName>
        <fullName evidence="1">Uncharacterized protein</fullName>
    </submittedName>
</protein>
<dbReference type="AlphaFoldDB" id="A0A4V5UQI2"/>
<evidence type="ECO:0000313" key="1">
    <source>
        <dbReference type="EMBL" id="TKK52773.1"/>
    </source>
</evidence>
<sequence length="72" mass="8787">QRYVAERDIIFYVYKYLLKKKTKKDAEYLVKQCRANICKDYDLELIRVTNSIRDSYKISNEIRSRSIIYVKN</sequence>
<comment type="caution">
    <text evidence="1">The sequence shown here is derived from an EMBL/GenBank/DDBJ whole genome shotgun (WGS) entry which is preliminary data.</text>
</comment>
<evidence type="ECO:0000313" key="2">
    <source>
        <dbReference type="Proteomes" id="UP000305511"/>
    </source>
</evidence>
<dbReference type="Proteomes" id="UP000305511">
    <property type="component" value="Unassembled WGS sequence"/>
</dbReference>
<accession>A0A4V5UQI2</accession>
<organism evidence="1 2">
    <name type="scientific">Enterococcus faecalis</name>
    <name type="common">Streptococcus faecalis</name>
    <dbReference type="NCBI Taxonomy" id="1351"/>
    <lineage>
        <taxon>Bacteria</taxon>
        <taxon>Bacillati</taxon>
        <taxon>Bacillota</taxon>
        <taxon>Bacilli</taxon>
        <taxon>Lactobacillales</taxon>
        <taxon>Enterococcaceae</taxon>
        <taxon>Enterococcus</taxon>
    </lineage>
</organism>
<gene>
    <name evidence="1" type="ORF">EY666_20525</name>
</gene>
<name>A0A4V5UQI2_ENTFL</name>
<proteinExistence type="predicted"/>